<feature type="signal peptide" evidence="7">
    <location>
        <begin position="1"/>
        <end position="28"/>
    </location>
</feature>
<evidence type="ECO:0000256" key="3">
    <source>
        <dbReference type="ARBA" id="ARBA00022801"/>
    </source>
</evidence>
<dbReference type="InterPro" id="IPR023828">
    <property type="entry name" value="Peptidase_S8_Ser-AS"/>
</dbReference>
<evidence type="ECO:0000256" key="5">
    <source>
        <dbReference type="PROSITE-ProRule" id="PRU01240"/>
    </source>
</evidence>
<feature type="active site" description="Charge relay system" evidence="5">
    <location>
        <position position="419"/>
    </location>
</feature>
<dbReference type="Gene3D" id="3.40.50.200">
    <property type="entry name" value="Peptidase S8/S53 domain"/>
    <property type="match status" value="1"/>
</dbReference>
<evidence type="ECO:0000256" key="4">
    <source>
        <dbReference type="ARBA" id="ARBA00022825"/>
    </source>
</evidence>
<accession>A0ABW3QQA7</accession>
<evidence type="ECO:0000256" key="2">
    <source>
        <dbReference type="ARBA" id="ARBA00022670"/>
    </source>
</evidence>
<feature type="region of interest" description="Disordered" evidence="6">
    <location>
        <begin position="193"/>
        <end position="239"/>
    </location>
</feature>
<organism evidence="9 10">
    <name type="scientific">Saccharothrix hoggarensis</name>
    <dbReference type="NCBI Taxonomy" id="913853"/>
    <lineage>
        <taxon>Bacteria</taxon>
        <taxon>Bacillati</taxon>
        <taxon>Actinomycetota</taxon>
        <taxon>Actinomycetes</taxon>
        <taxon>Pseudonocardiales</taxon>
        <taxon>Pseudonocardiaceae</taxon>
        <taxon>Saccharothrix</taxon>
    </lineage>
</organism>
<dbReference type="InterPro" id="IPR000209">
    <property type="entry name" value="Peptidase_S8/S53_dom"/>
</dbReference>
<dbReference type="PANTHER" id="PTHR43806:SF11">
    <property type="entry name" value="CEREVISIN-RELATED"/>
    <property type="match status" value="1"/>
</dbReference>
<dbReference type="EMBL" id="JBHTLK010000024">
    <property type="protein sequence ID" value="MFD1146997.1"/>
    <property type="molecule type" value="Genomic_DNA"/>
</dbReference>
<feature type="domain" description="Peptidase S8/S53" evidence="8">
    <location>
        <begin position="164"/>
        <end position="452"/>
    </location>
</feature>
<keyword evidence="10" id="KW-1185">Reference proteome</keyword>
<dbReference type="RefSeq" id="WP_380721716.1">
    <property type="nucleotide sequence ID" value="NZ_JBHTLK010000024.1"/>
</dbReference>
<dbReference type="CDD" id="cd07496">
    <property type="entry name" value="Peptidases_S8_13"/>
    <property type="match status" value="1"/>
</dbReference>
<comment type="caution">
    <text evidence="9">The sequence shown here is derived from an EMBL/GenBank/DDBJ whole genome shotgun (WGS) entry which is preliminary data.</text>
</comment>
<name>A0ABW3QQA7_9PSEU</name>
<dbReference type="SUPFAM" id="SSF52743">
    <property type="entry name" value="Subtilisin-like"/>
    <property type="match status" value="1"/>
</dbReference>
<keyword evidence="7" id="KW-0732">Signal</keyword>
<dbReference type="InterPro" id="IPR036852">
    <property type="entry name" value="Peptidase_S8/S53_dom_sf"/>
</dbReference>
<dbReference type="PANTHER" id="PTHR43806">
    <property type="entry name" value="PEPTIDASE S8"/>
    <property type="match status" value="1"/>
</dbReference>
<dbReference type="Proteomes" id="UP001597168">
    <property type="component" value="Unassembled WGS sequence"/>
</dbReference>
<comment type="similarity">
    <text evidence="1 5">Belongs to the peptidase S8 family.</text>
</comment>
<keyword evidence="3 5" id="KW-0378">Hydrolase</keyword>
<protein>
    <submittedName>
        <fullName evidence="9">S8 family serine peptidase</fullName>
    </submittedName>
</protein>
<evidence type="ECO:0000313" key="10">
    <source>
        <dbReference type="Proteomes" id="UP001597168"/>
    </source>
</evidence>
<evidence type="ECO:0000256" key="1">
    <source>
        <dbReference type="ARBA" id="ARBA00011073"/>
    </source>
</evidence>
<keyword evidence="4 5" id="KW-0720">Serine protease</keyword>
<dbReference type="PRINTS" id="PR00723">
    <property type="entry name" value="SUBTILISIN"/>
</dbReference>
<dbReference type="Pfam" id="PF00082">
    <property type="entry name" value="Peptidase_S8"/>
    <property type="match status" value="1"/>
</dbReference>
<dbReference type="InterPro" id="IPR050131">
    <property type="entry name" value="Peptidase_S8_subtilisin-like"/>
</dbReference>
<dbReference type="InterPro" id="IPR015500">
    <property type="entry name" value="Peptidase_S8_subtilisin-rel"/>
</dbReference>
<dbReference type="PROSITE" id="PS00137">
    <property type="entry name" value="SUBTILASE_HIS"/>
    <property type="match status" value="1"/>
</dbReference>
<proteinExistence type="inferred from homology"/>
<gene>
    <name evidence="9" type="ORF">ACFQ3T_07660</name>
</gene>
<dbReference type="PROSITE" id="PS00138">
    <property type="entry name" value="SUBTILASE_SER"/>
    <property type="match status" value="1"/>
</dbReference>
<sequence length="636" mass="65434">MSRKNIRYLVLVSAVACLAAGVNGVAQADPPGPSGRPFVENVAAGAEYDQYIVTFKARSEAGRSSAARAEALRRTGEKHGVSVTEVRQLATGGHVVRTNRNLSGDQARGFLRSLASRSDVEFAEPDVTFFSTATRNDTYYDRQWHYWETTAGMRLPKAWDTADGAGVTVAVVDTGRTAHSDLDGNTVGGHDFVSDPWVSRDGNGRDANPQDEGDWMKTGECGTDENGNPVPPSDRTSSWHGTHVAGTVAAVSDNAKGVSGVAPKAKLVHARVLGRCGGSLSDIADAVTWASGGTVSGVPANANPAKVINMSLGGAGVCSSTYQNAINGAVSRGATVVVAAGNSNLDASRFQPANCANVVTVAALDRQGNRAAYSNYGTTVDVAAPGGETATAADGVLSTLNTGTTTPGSESYQHYQGTSMATPHVAGLAALMLGEKAMSPADVEATLKRNVRPVPGSCTGGCGAGLVDAEKTIASLGGGTTPGGQLLANPGFESGNTGWSASSGVITTDATYAARTGSWKAWLNGYGQSHTDTLSQAVAIPATATAATLSFHLRIDSAETGTVVYDTLRVQVLDSAGTVLSTLATYSNVNESAGYVLRSFDLKAYAGRSVTIKFTGAEDGNLQTSFVIDDTSLTTS</sequence>
<reference evidence="10" key="1">
    <citation type="journal article" date="2019" name="Int. J. Syst. Evol. Microbiol.">
        <title>The Global Catalogue of Microorganisms (GCM) 10K type strain sequencing project: providing services to taxonomists for standard genome sequencing and annotation.</title>
        <authorList>
            <consortium name="The Broad Institute Genomics Platform"/>
            <consortium name="The Broad Institute Genome Sequencing Center for Infectious Disease"/>
            <person name="Wu L."/>
            <person name="Ma J."/>
        </authorList>
    </citation>
    <scope>NUCLEOTIDE SEQUENCE [LARGE SCALE GENOMIC DNA]</scope>
    <source>
        <strain evidence="10">CCUG 60214</strain>
    </source>
</reference>
<dbReference type="Gene3D" id="2.60.120.260">
    <property type="entry name" value="Galactose-binding domain-like"/>
    <property type="match status" value="1"/>
</dbReference>
<feature type="active site" description="Charge relay system" evidence="5">
    <location>
        <position position="240"/>
    </location>
</feature>
<dbReference type="InterPro" id="IPR034176">
    <property type="entry name" value="Peptidases_S8_13"/>
</dbReference>
<evidence type="ECO:0000256" key="7">
    <source>
        <dbReference type="SAM" id="SignalP"/>
    </source>
</evidence>
<feature type="active site" description="Charge relay system" evidence="5">
    <location>
        <position position="173"/>
    </location>
</feature>
<keyword evidence="2 5" id="KW-0645">Protease</keyword>
<dbReference type="InterPro" id="IPR022398">
    <property type="entry name" value="Peptidase_S8_His-AS"/>
</dbReference>
<dbReference type="PROSITE" id="PS51892">
    <property type="entry name" value="SUBTILASE"/>
    <property type="match status" value="1"/>
</dbReference>
<feature type="chain" id="PRO_5045968621" evidence="7">
    <location>
        <begin position="29"/>
        <end position="636"/>
    </location>
</feature>
<evidence type="ECO:0000313" key="9">
    <source>
        <dbReference type="EMBL" id="MFD1146997.1"/>
    </source>
</evidence>
<evidence type="ECO:0000256" key="6">
    <source>
        <dbReference type="SAM" id="MobiDB-lite"/>
    </source>
</evidence>
<evidence type="ECO:0000259" key="8">
    <source>
        <dbReference type="Pfam" id="PF00082"/>
    </source>
</evidence>